<comment type="caution">
    <text evidence="4">The sequence shown here is derived from an EMBL/GenBank/DDBJ whole genome shotgun (WGS) entry which is preliminary data.</text>
</comment>
<organism evidence="4 5">
    <name type="scientific">Bacteroides xylanisolvens</name>
    <dbReference type="NCBI Taxonomy" id="371601"/>
    <lineage>
        <taxon>Bacteria</taxon>
        <taxon>Pseudomonadati</taxon>
        <taxon>Bacteroidota</taxon>
        <taxon>Bacteroidia</taxon>
        <taxon>Bacteroidales</taxon>
        <taxon>Bacteroidaceae</taxon>
        <taxon>Bacteroides</taxon>
    </lineage>
</organism>
<dbReference type="EMBL" id="WDEH01000015">
    <property type="protein sequence ID" value="KAB6138603.1"/>
    <property type="molecule type" value="Genomic_DNA"/>
</dbReference>
<gene>
    <name evidence="4" type="ORF">DWW25_17410</name>
    <name evidence="3" type="ORF">GA424_10980</name>
</gene>
<dbReference type="Pfam" id="PF10592">
    <property type="entry name" value="AIPR"/>
    <property type="match status" value="1"/>
</dbReference>
<name>A0A412VQ74_9BACE</name>
<dbReference type="InterPro" id="IPR018891">
    <property type="entry name" value="AIPR_C"/>
</dbReference>
<feature type="domain" description="Abortive phage infection protein C-terminal" evidence="1">
    <location>
        <begin position="241"/>
        <end position="561"/>
    </location>
</feature>
<proteinExistence type="predicted"/>
<evidence type="ECO:0000313" key="4">
    <source>
        <dbReference type="EMBL" id="RGV11063.1"/>
    </source>
</evidence>
<evidence type="ECO:0000313" key="3">
    <source>
        <dbReference type="EMBL" id="KAB6138603.1"/>
    </source>
</evidence>
<dbReference type="Pfam" id="PF22879">
    <property type="entry name" value="AIPR_N"/>
    <property type="match status" value="1"/>
</dbReference>
<dbReference type="Proteomes" id="UP000487596">
    <property type="component" value="Unassembled WGS sequence"/>
</dbReference>
<dbReference type="EMBL" id="QRYV01000044">
    <property type="protein sequence ID" value="RGV11063.1"/>
    <property type="molecule type" value="Genomic_DNA"/>
</dbReference>
<protein>
    <submittedName>
        <fullName evidence="3">AIPR family protein</fullName>
    </submittedName>
</protein>
<dbReference type="Proteomes" id="UP000283369">
    <property type="component" value="Unassembled WGS sequence"/>
</dbReference>
<reference evidence="3 6" key="2">
    <citation type="journal article" date="2019" name="Nat. Med.">
        <title>A library of human gut bacterial isolates paired with longitudinal multiomics data enables mechanistic microbiome research.</title>
        <authorList>
            <person name="Poyet M."/>
            <person name="Groussin M."/>
            <person name="Gibbons S.M."/>
            <person name="Avila-Pacheco J."/>
            <person name="Jiang X."/>
            <person name="Kearney S.M."/>
            <person name="Perrotta A.R."/>
            <person name="Berdy B."/>
            <person name="Zhao S."/>
            <person name="Lieberman T.D."/>
            <person name="Swanson P.K."/>
            <person name="Smith M."/>
            <person name="Roesemann S."/>
            <person name="Alexander J.E."/>
            <person name="Rich S.A."/>
            <person name="Livny J."/>
            <person name="Vlamakis H."/>
            <person name="Clish C."/>
            <person name="Bullock K."/>
            <person name="Deik A."/>
            <person name="Scott J."/>
            <person name="Pierce K.A."/>
            <person name="Xavier R.J."/>
            <person name="Alm E.J."/>
        </authorList>
    </citation>
    <scope>NUCLEOTIDE SEQUENCE [LARGE SCALE GENOMIC DNA]</scope>
    <source>
        <strain evidence="3 6">BIOML-A62</strain>
    </source>
</reference>
<evidence type="ECO:0000259" key="1">
    <source>
        <dbReference type="Pfam" id="PF10592"/>
    </source>
</evidence>
<dbReference type="InterPro" id="IPR055101">
    <property type="entry name" value="AIPR_N"/>
</dbReference>
<evidence type="ECO:0000259" key="2">
    <source>
        <dbReference type="Pfam" id="PF22879"/>
    </source>
</evidence>
<feature type="domain" description="Abortive infection phage resistance protein N-terminal" evidence="2">
    <location>
        <begin position="32"/>
        <end position="184"/>
    </location>
</feature>
<dbReference type="AlphaFoldDB" id="A0A412VQ74"/>
<reference evidence="4 5" key="1">
    <citation type="submission" date="2018-08" db="EMBL/GenBank/DDBJ databases">
        <title>A genome reference for cultivated species of the human gut microbiota.</title>
        <authorList>
            <person name="Zou Y."/>
            <person name="Xue W."/>
            <person name="Luo G."/>
        </authorList>
    </citation>
    <scope>NUCLEOTIDE SEQUENCE [LARGE SCALE GENOMIC DNA]</scope>
    <source>
        <strain evidence="4 5">AF14-7</strain>
    </source>
</reference>
<evidence type="ECO:0000313" key="5">
    <source>
        <dbReference type="Proteomes" id="UP000283369"/>
    </source>
</evidence>
<evidence type="ECO:0000313" key="6">
    <source>
        <dbReference type="Proteomes" id="UP000487596"/>
    </source>
</evidence>
<dbReference type="RefSeq" id="WP_008645009.1">
    <property type="nucleotide sequence ID" value="NZ_CP103098.1"/>
</dbReference>
<sequence length="780" mass="90154">MSEINKYYLSLLQEIRTMQDTAENGASQEQLFTQIALEMLAEAGETENATFAYDEKELGTKGQHKINGYAMSDNYETIDLFISIFQNTEVPQKITKEEIDRAAKRITNFFRKAFYNEYAKDIDESSPIFQFAYDLAKLPEIRETLVRVNAIILTNGTYNGDIPKQEKVAGQDIYYNIFDINRLYAISEKSHISIELDFDEQQIKIPCLKAPIDNSDYESYIAIMPGQGLAMLYKQFGARLLEQNVRSFLQFTGKINRGIRKTINEESHMFLAYNNGISATADNIELDETGHYVKRISNLQIVNGGQTTASIYHTWDKDKADISNIFVQMKISVIKKADSYSEIVSRISQYANTQNKVNNADFSANNPILIELEKISRRSFSPITPQRNIPTIWFFERANGQYKNMRLRDGFTPSRAKQFDLKYPKKQMFKKTDLAKFVNSYGEIQEGKKLTIGPHIVVRGNEKNYAQFINYNLPKKVTGIYFEDVIAKFILFREAEKLYGIKPNNIGEMRNAVVPYAISLFGYLTDYKLNLEKIWKNQKISDELSAALYSLMKQLNEFILHNSPSSHYIEWAKKEDCWETIKQQQWNIDINSIKADFATDEQLKKRKSAADNLDIDSIQKEYEIALLRSIPYALWKKIEEWGKDTGYLTTSQQSFAGFDMANTIKFNRKITDNNRKKAMTIYEIVCKNNIELLAEADELTEEQKTALSTTVKDSTSADHGITIELIQKMVAWDKHRRILKDWQWNVMNEIISGKKTLNDRLAWGCKQNLKTLKQHGFTEE</sequence>
<accession>A0A412VQ74</accession>